<dbReference type="InterPro" id="IPR027417">
    <property type="entry name" value="P-loop_NTPase"/>
</dbReference>
<proteinExistence type="predicted"/>
<dbReference type="EMBL" id="VSSQ01000298">
    <property type="protein sequence ID" value="MPL90221.1"/>
    <property type="molecule type" value="Genomic_DNA"/>
</dbReference>
<dbReference type="Pfam" id="PF13479">
    <property type="entry name" value="AAA_24"/>
    <property type="match status" value="1"/>
</dbReference>
<dbReference type="AlphaFoldDB" id="A0A644VG39"/>
<accession>A0A644VG39</accession>
<name>A0A644VG39_9ZZZZ</name>
<dbReference type="SUPFAM" id="SSF52540">
    <property type="entry name" value="P-loop containing nucleoside triphosphate hydrolases"/>
    <property type="match status" value="1"/>
</dbReference>
<sequence>MSLIRKPHELNVQTKIKALIYGQAGTGKTTLALSTPKPLLFDFDGGVHRVNFAHLSNVGTVQIESYQDFLDVLEKEDLSDFETFVIDTGGKCLDYMADYIIRRNPKLGKSNGTLTLQGYGERKAEFSALCKRISLMNKHILFVAHRETRTDGDEVRYVPLFGGSNYDSLVTELDLVGYLEANGRKRVITFDPTSRNDGKNTCNLPSTMDIPVIVDESGNPTGNNSFFLERIIHPYIKRLESRKVEGIQYNEIIENIKEQVEQITDELSANDFVQRIDHIKHIGTSRLMAAKLVRERCTQLGLKFNSKAKVYERS</sequence>
<protein>
    <recommendedName>
        <fullName evidence="2">Phage nucleotide-binding protein</fullName>
    </recommendedName>
</protein>
<reference evidence="1" key="1">
    <citation type="submission" date="2019-08" db="EMBL/GenBank/DDBJ databases">
        <authorList>
            <person name="Kucharzyk K."/>
            <person name="Murdoch R.W."/>
            <person name="Higgins S."/>
            <person name="Loffler F."/>
        </authorList>
    </citation>
    <scope>NUCLEOTIDE SEQUENCE</scope>
</reference>
<comment type="caution">
    <text evidence="1">The sequence shown here is derived from an EMBL/GenBank/DDBJ whole genome shotgun (WGS) entry which is preliminary data.</text>
</comment>
<organism evidence="1">
    <name type="scientific">bioreactor metagenome</name>
    <dbReference type="NCBI Taxonomy" id="1076179"/>
    <lineage>
        <taxon>unclassified sequences</taxon>
        <taxon>metagenomes</taxon>
        <taxon>ecological metagenomes</taxon>
    </lineage>
</organism>
<gene>
    <name evidence="1" type="ORF">SDC9_36268</name>
</gene>
<evidence type="ECO:0008006" key="2">
    <source>
        <dbReference type="Google" id="ProtNLM"/>
    </source>
</evidence>
<evidence type="ECO:0000313" key="1">
    <source>
        <dbReference type="EMBL" id="MPL90221.1"/>
    </source>
</evidence>